<reference evidence="1 2" key="1">
    <citation type="journal article" date="2016" name="Int. J. Syst. Evol. Microbiol.">
        <title>Pyruvatibacter mobilis gen. nov., sp. nov., a marine bacterium from the culture broth of Picochlorum sp. 122.</title>
        <authorList>
            <person name="Wang G."/>
            <person name="Tang M."/>
            <person name="Wu H."/>
            <person name="Dai S."/>
            <person name="Li T."/>
            <person name="Chen C."/>
            <person name="He H."/>
            <person name="Fan J."/>
            <person name="Xiang W."/>
            <person name="Li X."/>
        </authorList>
    </citation>
    <scope>NUCLEOTIDE SEQUENCE [LARGE SCALE GENOMIC DNA]</scope>
    <source>
        <strain evidence="1 2">GYP-11</strain>
    </source>
</reference>
<dbReference type="PANTHER" id="PTHR30565:SF9">
    <property type="entry name" value="PROTEIN YCIF"/>
    <property type="match status" value="1"/>
</dbReference>
<evidence type="ECO:0000313" key="1">
    <source>
        <dbReference type="EMBL" id="NBG96701.1"/>
    </source>
</evidence>
<dbReference type="PANTHER" id="PTHR30565">
    <property type="entry name" value="PROTEIN YCIF"/>
    <property type="match status" value="1"/>
</dbReference>
<name>A0A845QFN3_9HYPH</name>
<protein>
    <submittedName>
        <fullName evidence="1">DUF892 family protein</fullName>
    </submittedName>
</protein>
<keyword evidence="2" id="KW-1185">Reference proteome</keyword>
<dbReference type="InterPro" id="IPR010287">
    <property type="entry name" value="DUF892_YciF-like"/>
</dbReference>
<dbReference type="Pfam" id="PF05974">
    <property type="entry name" value="DUF892"/>
    <property type="match status" value="1"/>
</dbReference>
<organism evidence="1 2">
    <name type="scientific">Pyruvatibacter mobilis</name>
    <dbReference type="NCBI Taxonomy" id="1712261"/>
    <lineage>
        <taxon>Bacteria</taxon>
        <taxon>Pseudomonadati</taxon>
        <taxon>Pseudomonadota</taxon>
        <taxon>Alphaproteobacteria</taxon>
        <taxon>Hyphomicrobiales</taxon>
        <taxon>Parvibaculaceae</taxon>
        <taxon>Pyruvatibacter</taxon>
    </lineage>
</organism>
<evidence type="ECO:0000313" key="2">
    <source>
        <dbReference type="Proteomes" id="UP000470384"/>
    </source>
</evidence>
<dbReference type="OrthoDB" id="9795056at2"/>
<sequence length="164" mass="17763">MAFASLKDVYIHQLQDLYSANKQARLTTQKLAAAAKDPELQKALEAGVIGIENGMTALDAMIKGHGESPTAEFCKGMEGIVKEAQAHALDADFTNDEVQDAVIITQYQRMVHYALAGYGCVKTFAKRLGHDEEARALEDCLKETRSGDLTMSELAMGGINKKAA</sequence>
<dbReference type="Proteomes" id="UP000470384">
    <property type="component" value="Unassembled WGS sequence"/>
</dbReference>
<dbReference type="RefSeq" id="WP_160588734.1">
    <property type="nucleotide sequence ID" value="NZ_BMHN01000001.1"/>
</dbReference>
<accession>A0A845QFN3</accession>
<proteinExistence type="predicted"/>
<dbReference type="InterPro" id="IPR012347">
    <property type="entry name" value="Ferritin-like"/>
</dbReference>
<dbReference type="SUPFAM" id="SSF47240">
    <property type="entry name" value="Ferritin-like"/>
    <property type="match status" value="1"/>
</dbReference>
<gene>
    <name evidence="1" type="ORF">GTQ45_13250</name>
</gene>
<dbReference type="EMBL" id="WXYQ01000011">
    <property type="protein sequence ID" value="NBG96701.1"/>
    <property type="molecule type" value="Genomic_DNA"/>
</dbReference>
<dbReference type="AlphaFoldDB" id="A0A845QFN3"/>
<comment type="caution">
    <text evidence="1">The sequence shown here is derived from an EMBL/GenBank/DDBJ whole genome shotgun (WGS) entry which is preliminary data.</text>
</comment>
<dbReference type="InterPro" id="IPR009078">
    <property type="entry name" value="Ferritin-like_SF"/>
</dbReference>
<dbReference type="GeneID" id="300653793"/>
<dbReference type="Gene3D" id="1.20.1260.10">
    <property type="match status" value="1"/>
</dbReference>
<dbReference type="InterPro" id="IPR047114">
    <property type="entry name" value="YciF"/>
</dbReference>